<feature type="transmembrane region" description="Helical" evidence="7">
    <location>
        <begin position="36"/>
        <end position="57"/>
    </location>
</feature>
<evidence type="ECO:0000259" key="8">
    <source>
        <dbReference type="Pfam" id="PF09335"/>
    </source>
</evidence>
<evidence type="ECO:0000256" key="6">
    <source>
        <dbReference type="SAM" id="MobiDB-lite"/>
    </source>
</evidence>
<evidence type="ECO:0000256" key="2">
    <source>
        <dbReference type="ARBA" id="ARBA00022475"/>
    </source>
</evidence>
<feature type="transmembrane region" description="Helical" evidence="7">
    <location>
        <begin position="187"/>
        <end position="210"/>
    </location>
</feature>
<keyword evidence="4 7" id="KW-1133">Transmembrane helix</keyword>
<dbReference type="OrthoDB" id="166803at2759"/>
<comment type="caution">
    <text evidence="9">The sequence shown here is derived from an EMBL/GenBank/DDBJ whole genome shotgun (WGS) entry which is preliminary data.</text>
</comment>
<evidence type="ECO:0000313" key="9">
    <source>
        <dbReference type="EMBL" id="KAG7379984.1"/>
    </source>
</evidence>
<evidence type="ECO:0000256" key="3">
    <source>
        <dbReference type="ARBA" id="ARBA00022692"/>
    </source>
</evidence>
<comment type="subcellular location">
    <subcellularLocation>
        <location evidence="1">Cell membrane</location>
        <topology evidence="1">Multi-pass membrane protein</topology>
    </subcellularLocation>
</comment>
<reference evidence="9" key="1">
    <citation type="submission" date="2021-02" db="EMBL/GenBank/DDBJ databases">
        <authorList>
            <person name="Palmer J.M."/>
        </authorList>
    </citation>
    <scope>NUCLEOTIDE SEQUENCE</scope>
    <source>
        <strain evidence="9">SCRP734</strain>
    </source>
</reference>
<dbReference type="Proteomes" id="UP000694044">
    <property type="component" value="Unassembled WGS sequence"/>
</dbReference>
<protein>
    <recommendedName>
        <fullName evidence="8">VTT domain-containing protein</fullName>
    </recommendedName>
</protein>
<dbReference type="PANTHER" id="PTHR12677">
    <property type="entry name" value="GOLGI APPARATUS MEMBRANE PROTEIN TVP38-RELATED"/>
    <property type="match status" value="1"/>
</dbReference>
<name>A0A8T1VKQ9_9STRA</name>
<dbReference type="InterPro" id="IPR015414">
    <property type="entry name" value="TMEM64"/>
</dbReference>
<feature type="region of interest" description="Disordered" evidence="6">
    <location>
        <begin position="263"/>
        <end position="297"/>
    </location>
</feature>
<sequence length="297" mass="31785">MYAPVDLEAAKVQQLKAAPPAAGPSSCSTRMQLKRALAALGLAALGLTAGVLLVRFVRSDDFDLVVRWLQTHEALGAAFYVLSFTCLVVLCFPSTAFELLAGYVFGFWLGLLLATSGKLVGSVLSYGIGRYLCRRRVHAYMARGHPALQGFQSLLRKRQVLVVFLTRVAFFPIAVKNYGLSVLDVRFPVFFAAALLTGLPFSVIWVYSGHAVENLAALLASPSASRHSTELVLLLVGAGSALLLLFVVGVYTRKYVLELAEEEKDAAPAETAAATPTGSDADAPKRTDEATSFANAV</sequence>
<keyword evidence="2" id="KW-1003">Cell membrane</keyword>
<evidence type="ECO:0000256" key="1">
    <source>
        <dbReference type="ARBA" id="ARBA00004651"/>
    </source>
</evidence>
<dbReference type="AlphaFoldDB" id="A0A8T1VKQ9"/>
<feature type="domain" description="VTT" evidence="8">
    <location>
        <begin position="92"/>
        <end position="210"/>
    </location>
</feature>
<accession>A0A8T1VKQ9</accession>
<feature type="transmembrane region" description="Helical" evidence="7">
    <location>
        <begin position="231"/>
        <end position="251"/>
    </location>
</feature>
<evidence type="ECO:0000256" key="4">
    <source>
        <dbReference type="ARBA" id="ARBA00022989"/>
    </source>
</evidence>
<keyword evidence="5 7" id="KW-0472">Membrane</keyword>
<gene>
    <name evidence="9" type="ORF">PHYPSEUDO_007893</name>
</gene>
<keyword evidence="10" id="KW-1185">Reference proteome</keyword>
<dbReference type="Pfam" id="PF09335">
    <property type="entry name" value="VTT_dom"/>
    <property type="match status" value="1"/>
</dbReference>
<organism evidence="9 10">
    <name type="scientific">Phytophthora pseudosyringae</name>
    <dbReference type="NCBI Taxonomy" id="221518"/>
    <lineage>
        <taxon>Eukaryota</taxon>
        <taxon>Sar</taxon>
        <taxon>Stramenopiles</taxon>
        <taxon>Oomycota</taxon>
        <taxon>Peronosporomycetes</taxon>
        <taxon>Peronosporales</taxon>
        <taxon>Peronosporaceae</taxon>
        <taxon>Phytophthora</taxon>
    </lineage>
</organism>
<feature type="transmembrane region" description="Helical" evidence="7">
    <location>
        <begin position="77"/>
        <end position="97"/>
    </location>
</feature>
<evidence type="ECO:0000256" key="5">
    <source>
        <dbReference type="ARBA" id="ARBA00023136"/>
    </source>
</evidence>
<keyword evidence="3 7" id="KW-0812">Transmembrane</keyword>
<evidence type="ECO:0000313" key="10">
    <source>
        <dbReference type="Proteomes" id="UP000694044"/>
    </source>
</evidence>
<dbReference type="EMBL" id="JAGDFM010000318">
    <property type="protein sequence ID" value="KAG7379984.1"/>
    <property type="molecule type" value="Genomic_DNA"/>
</dbReference>
<proteinExistence type="predicted"/>
<dbReference type="InterPro" id="IPR032816">
    <property type="entry name" value="VTT_dom"/>
</dbReference>
<dbReference type="GO" id="GO:0005886">
    <property type="term" value="C:plasma membrane"/>
    <property type="evidence" value="ECO:0007669"/>
    <property type="project" value="UniProtKB-SubCell"/>
</dbReference>
<evidence type="ECO:0000256" key="7">
    <source>
        <dbReference type="SAM" id="Phobius"/>
    </source>
</evidence>
<dbReference type="PANTHER" id="PTHR12677:SF59">
    <property type="entry name" value="GOLGI APPARATUS MEMBRANE PROTEIN TVP38-RELATED"/>
    <property type="match status" value="1"/>
</dbReference>
<feature type="transmembrane region" description="Helical" evidence="7">
    <location>
        <begin position="103"/>
        <end position="126"/>
    </location>
</feature>